<protein>
    <recommendedName>
        <fullName evidence="1">Reverse transcriptase domain-containing protein</fullName>
    </recommendedName>
</protein>
<dbReference type="Pfam" id="PF00078">
    <property type="entry name" value="RVT_1"/>
    <property type="match status" value="1"/>
</dbReference>
<dbReference type="Proteomes" id="UP000593565">
    <property type="component" value="Unassembled WGS sequence"/>
</dbReference>
<keyword evidence="3" id="KW-1185">Reference proteome</keyword>
<comment type="caution">
    <text evidence="2">The sequence shown here is derived from an EMBL/GenBank/DDBJ whole genome shotgun (WGS) entry which is preliminary data.</text>
</comment>
<evidence type="ECO:0000313" key="2">
    <source>
        <dbReference type="EMBL" id="KAF4081256.1"/>
    </source>
</evidence>
<organism evidence="2 3">
    <name type="scientific">Ameiurus melas</name>
    <name type="common">Black bullhead</name>
    <name type="synonym">Silurus melas</name>
    <dbReference type="NCBI Taxonomy" id="219545"/>
    <lineage>
        <taxon>Eukaryota</taxon>
        <taxon>Metazoa</taxon>
        <taxon>Chordata</taxon>
        <taxon>Craniata</taxon>
        <taxon>Vertebrata</taxon>
        <taxon>Euteleostomi</taxon>
        <taxon>Actinopterygii</taxon>
        <taxon>Neopterygii</taxon>
        <taxon>Teleostei</taxon>
        <taxon>Ostariophysi</taxon>
        <taxon>Siluriformes</taxon>
        <taxon>Ictaluridae</taxon>
        <taxon>Ameiurus</taxon>
    </lineage>
</organism>
<accession>A0A7J6AEN7</accession>
<dbReference type="AlphaFoldDB" id="A0A7J6AEN7"/>
<evidence type="ECO:0000313" key="3">
    <source>
        <dbReference type="Proteomes" id="UP000593565"/>
    </source>
</evidence>
<feature type="domain" description="Reverse transcriptase" evidence="1">
    <location>
        <begin position="24"/>
        <end position="141"/>
    </location>
</feature>
<dbReference type="InterPro" id="IPR000477">
    <property type="entry name" value="RT_dom"/>
</dbReference>
<gene>
    <name evidence="2" type="ORF">AMELA_G00159310</name>
</gene>
<dbReference type="EMBL" id="JAAGNN010000013">
    <property type="protein sequence ID" value="KAF4081256.1"/>
    <property type="molecule type" value="Genomic_DNA"/>
</dbReference>
<proteinExistence type="predicted"/>
<dbReference type="PANTHER" id="PTHR33332">
    <property type="entry name" value="REVERSE TRANSCRIPTASE DOMAIN-CONTAINING PROTEIN"/>
    <property type="match status" value="1"/>
</dbReference>
<name>A0A7J6AEN7_AMEME</name>
<sequence length="405" mass="45274">MQLTFLLYFPHLTSSSSPHQQPTKLANSFISSSHNNLLDTKQSGFKSNHSTETALLSVTEALRLARATSRSSILILLDLSAAFDTVNHQILLSTLSNLGITGSVLCWVESYLSVRSFKVSWSGGISETRQLTTAVPQGLTIHLSARISSCLLDILVWMKEQHLKLNLGKSELLVIPAYPSINQNFTVQLGSLTLMPTRTARNLGVILDDGLTFTDHISATARSCRFILYKIKKIRPYLNKQATQILVQALVISKLDYCNSLLSGLPARSIKPLQMIQNAAACLVFNQPKTTHVTPLFISLHWLPVAACIKFKAFMLTYKTFSRTAPSYLNSLLKVYIPSRNLQSTSDRRLVVPTQRGVRSLSRTLTLTIPQWWNALPISIRTAESLTIFKKQLKTYLFREHLTNS</sequence>
<evidence type="ECO:0000259" key="1">
    <source>
        <dbReference type="Pfam" id="PF00078"/>
    </source>
</evidence>
<reference evidence="2 3" key="1">
    <citation type="submission" date="2020-02" db="EMBL/GenBank/DDBJ databases">
        <title>A chromosome-scale genome assembly of the black bullhead catfish (Ameiurus melas).</title>
        <authorList>
            <person name="Wen M."/>
            <person name="Zham M."/>
            <person name="Cabau C."/>
            <person name="Klopp C."/>
            <person name="Donnadieu C."/>
            <person name="Roques C."/>
            <person name="Bouchez O."/>
            <person name="Lampietro C."/>
            <person name="Jouanno E."/>
            <person name="Herpin A."/>
            <person name="Louis A."/>
            <person name="Berthelot C."/>
            <person name="Parey E."/>
            <person name="Roest-Crollius H."/>
            <person name="Braasch I."/>
            <person name="Postlethwait J."/>
            <person name="Robinson-Rechavi M."/>
            <person name="Echchiki A."/>
            <person name="Begum T."/>
            <person name="Montfort J."/>
            <person name="Schartl M."/>
            <person name="Bobe J."/>
            <person name="Guiguen Y."/>
        </authorList>
    </citation>
    <scope>NUCLEOTIDE SEQUENCE [LARGE SCALE GENOMIC DNA]</scope>
    <source>
        <strain evidence="2">M_S1</strain>
        <tissue evidence="2">Blood</tissue>
    </source>
</reference>